<organism evidence="2 3">
    <name type="scientific">Loktanella salsilacus</name>
    <dbReference type="NCBI Taxonomy" id="195913"/>
    <lineage>
        <taxon>Bacteria</taxon>
        <taxon>Pseudomonadati</taxon>
        <taxon>Pseudomonadota</taxon>
        <taxon>Alphaproteobacteria</taxon>
        <taxon>Rhodobacterales</taxon>
        <taxon>Roseobacteraceae</taxon>
        <taxon>Loktanella</taxon>
    </lineage>
</organism>
<protein>
    <submittedName>
        <fullName evidence="2">Acyl dehydratase</fullName>
    </submittedName>
</protein>
<feature type="domain" description="MaoC-like" evidence="1">
    <location>
        <begin position="27"/>
        <end position="130"/>
    </location>
</feature>
<gene>
    <name evidence="2" type="ORF">SAMN04488004_1246</name>
</gene>
<dbReference type="Proteomes" id="UP000199550">
    <property type="component" value="Unassembled WGS sequence"/>
</dbReference>
<accession>A0A1I4I948</accession>
<dbReference type="OrthoDB" id="9801735at2"/>
<dbReference type="Pfam" id="PF01575">
    <property type="entry name" value="MaoC_dehydratas"/>
    <property type="match status" value="1"/>
</dbReference>
<dbReference type="Gene3D" id="3.10.129.10">
    <property type="entry name" value="Hotdog Thioesterase"/>
    <property type="match status" value="1"/>
</dbReference>
<evidence type="ECO:0000259" key="1">
    <source>
        <dbReference type="Pfam" id="PF01575"/>
    </source>
</evidence>
<dbReference type="STRING" id="195913.SAMN04488004_1246"/>
<dbReference type="CDD" id="cd03450">
    <property type="entry name" value="NodN"/>
    <property type="match status" value="1"/>
</dbReference>
<dbReference type="RefSeq" id="WP_090191187.1">
    <property type="nucleotide sequence ID" value="NZ_FOTF01000024.1"/>
</dbReference>
<keyword evidence="3" id="KW-1185">Reference proteome</keyword>
<sequence length="156" mass="17081">MTTPHITIAQLRAQAGSRAFQSGWHLIDQPMIDAFAALTKDHQFIHTDPERAKDGPFGTTVAHGFLTLSLLSVMAEQALPPLAGLRLSINYGFDRLRFIAPVPAGSEVRADLQVQAVDTDKPGQVKVTWDVQVSIRGQDKPALVAQWIHLHLVDAD</sequence>
<dbReference type="AlphaFoldDB" id="A0A1I4I948"/>
<reference evidence="2 3" key="1">
    <citation type="submission" date="2016-10" db="EMBL/GenBank/DDBJ databases">
        <authorList>
            <person name="de Groot N.N."/>
        </authorList>
    </citation>
    <scope>NUCLEOTIDE SEQUENCE [LARGE SCALE GENOMIC DNA]</scope>
    <source>
        <strain evidence="2 3">DSM 16199</strain>
    </source>
</reference>
<dbReference type="SUPFAM" id="SSF54637">
    <property type="entry name" value="Thioesterase/thiol ester dehydrase-isomerase"/>
    <property type="match status" value="1"/>
</dbReference>
<dbReference type="InterPro" id="IPR002539">
    <property type="entry name" value="MaoC-like_dom"/>
</dbReference>
<dbReference type="InterPro" id="IPR039375">
    <property type="entry name" value="NodN-like"/>
</dbReference>
<dbReference type="PANTHER" id="PTHR42993">
    <property type="entry name" value="MAOC-LIKE DEHYDRATASE DOMAIN-CONTAINING PROTEIN"/>
    <property type="match status" value="1"/>
</dbReference>
<proteinExistence type="predicted"/>
<evidence type="ECO:0000313" key="3">
    <source>
        <dbReference type="Proteomes" id="UP000199550"/>
    </source>
</evidence>
<dbReference type="PANTHER" id="PTHR42993:SF1">
    <property type="entry name" value="MAOC-LIKE DEHYDRATASE DOMAIN-CONTAINING PROTEIN"/>
    <property type="match status" value="1"/>
</dbReference>
<dbReference type="InterPro" id="IPR029069">
    <property type="entry name" value="HotDog_dom_sf"/>
</dbReference>
<dbReference type="EMBL" id="FOTF01000024">
    <property type="protein sequence ID" value="SFL50805.1"/>
    <property type="molecule type" value="Genomic_DNA"/>
</dbReference>
<name>A0A1I4I948_9RHOB</name>
<evidence type="ECO:0000313" key="2">
    <source>
        <dbReference type="EMBL" id="SFL50805.1"/>
    </source>
</evidence>